<protein>
    <submittedName>
        <fullName evidence="2">Uncharacterized protein</fullName>
    </submittedName>
</protein>
<reference evidence="2 3" key="1">
    <citation type="journal article" date="2023" name="Plant Dis.">
        <title>First Report of Diplodia intermedia Causing Canker and Dieback Diseases on Apple Trees in Canada.</title>
        <authorList>
            <person name="Ellouze W."/>
            <person name="Ilyukhin E."/>
            <person name="Sulman M."/>
            <person name="Ali S."/>
        </authorList>
    </citation>
    <scope>NUCLEOTIDE SEQUENCE [LARGE SCALE GENOMIC DNA]</scope>
    <source>
        <strain evidence="2 3">M45-28</strain>
    </source>
</reference>
<sequence length="99" mass="10982">MKFIVAAAAFLASTVCADRRTIVISDTIIRDYRGIRVVRFSLPTIHEKVFAAGPELGTAKRFPVPHFDYTWRVTGGDERFIVTLYENNKTGGMDDADGG</sequence>
<feature type="signal peptide" evidence="1">
    <location>
        <begin position="1"/>
        <end position="17"/>
    </location>
</feature>
<proteinExistence type="predicted"/>
<evidence type="ECO:0000313" key="2">
    <source>
        <dbReference type="EMBL" id="KAL1640237.1"/>
    </source>
</evidence>
<accession>A0ABR3TLJ0</accession>
<organism evidence="2 3">
    <name type="scientific">Diplodia intermedia</name>
    <dbReference type="NCBI Taxonomy" id="856260"/>
    <lineage>
        <taxon>Eukaryota</taxon>
        <taxon>Fungi</taxon>
        <taxon>Dikarya</taxon>
        <taxon>Ascomycota</taxon>
        <taxon>Pezizomycotina</taxon>
        <taxon>Dothideomycetes</taxon>
        <taxon>Dothideomycetes incertae sedis</taxon>
        <taxon>Botryosphaeriales</taxon>
        <taxon>Botryosphaeriaceae</taxon>
        <taxon>Diplodia</taxon>
    </lineage>
</organism>
<feature type="chain" id="PRO_5047011713" evidence="1">
    <location>
        <begin position="18"/>
        <end position="99"/>
    </location>
</feature>
<dbReference type="EMBL" id="JAKEKT020000053">
    <property type="protein sequence ID" value="KAL1640237.1"/>
    <property type="molecule type" value="Genomic_DNA"/>
</dbReference>
<name>A0ABR3TLJ0_9PEZI</name>
<keyword evidence="1" id="KW-0732">Signal</keyword>
<dbReference type="Proteomes" id="UP001521184">
    <property type="component" value="Unassembled WGS sequence"/>
</dbReference>
<comment type="caution">
    <text evidence="2">The sequence shown here is derived from an EMBL/GenBank/DDBJ whole genome shotgun (WGS) entry which is preliminary data.</text>
</comment>
<evidence type="ECO:0000313" key="3">
    <source>
        <dbReference type="Proteomes" id="UP001521184"/>
    </source>
</evidence>
<evidence type="ECO:0000256" key="1">
    <source>
        <dbReference type="SAM" id="SignalP"/>
    </source>
</evidence>
<gene>
    <name evidence="2" type="ORF">SLS58_007188</name>
</gene>
<keyword evidence="3" id="KW-1185">Reference proteome</keyword>